<organism evidence="3 4">
    <name type="scientific">Vigna mungo</name>
    <name type="common">Black gram</name>
    <name type="synonym">Phaseolus mungo</name>
    <dbReference type="NCBI Taxonomy" id="3915"/>
    <lineage>
        <taxon>Eukaryota</taxon>
        <taxon>Viridiplantae</taxon>
        <taxon>Streptophyta</taxon>
        <taxon>Embryophyta</taxon>
        <taxon>Tracheophyta</taxon>
        <taxon>Spermatophyta</taxon>
        <taxon>Magnoliopsida</taxon>
        <taxon>eudicotyledons</taxon>
        <taxon>Gunneridae</taxon>
        <taxon>Pentapetalae</taxon>
        <taxon>rosids</taxon>
        <taxon>fabids</taxon>
        <taxon>Fabales</taxon>
        <taxon>Fabaceae</taxon>
        <taxon>Papilionoideae</taxon>
        <taxon>50 kb inversion clade</taxon>
        <taxon>NPAAA clade</taxon>
        <taxon>indigoferoid/millettioid clade</taxon>
        <taxon>Phaseoleae</taxon>
        <taxon>Vigna</taxon>
    </lineage>
</organism>
<keyword evidence="4" id="KW-1185">Reference proteome</keyword>
<dbReference type="EMBL" id="CP144692">
    <property type="protein sequence ID" value="WVY96704.1"/>
    <property type="molecule type" value="Genomic_DNA"/>
</dbReference>
<reference evidence="3 4" key="1">
    <citation type="journal article" date="2023" name="Life. Sci Alliance">
        <title>Evolutionary insights into 3D genome organization and epigenetic landscape of Vigna mungo.</title>
        <authorList>
            <person name="Junaid A."/>
            <person name="Singh B."/>
            <person name="Bhatia S."/>
        </authorList>
    </citation>
    <scope>NUCLEOTIDE SEQUENCE [LARGE SCALE GENOMIC DNA]</scope>
    <source>
        <strain evidence="3">Urdbean</strain>
    </source>
</reference>
<dbReference type="AlphaFoldDB" id="A0AAQ3MU44"/>
<name>A0AAQ3MU44_VIGMU</name>
<evidence type="ECO:0000256" key="2">
    <source>
        <dbReference type="SAM" id="Phobius"/>
    </source>
</evidence>
<keyword evidence="2" id="KW-1133">Transmembrane helix</keyword>
<keyword evidence="2" id="KW-0472">Membrane</keyword>
<keyword evidence="2" id="KW-0812">Transmembrane</keyword>
<proteinExistence type="predicted"/>
<evidence type="ECO:0000313" key="3">
    <source>
        <dbReference type="EMBL" id="WVY96704.1"/>
    </source>
</evidence>
<feature type="region of interest" description="Disordered" evidence="1">
    <location>
        <begin position="46"/>
        <end position="66"/>
    </location>
</feature>
<protein>
    <submittedName>
        <fullName evidence="3">Uncharacterized protein</fullName>
    </submittedName>
</protein>
<feature type="non-terminal residue" evidence="3">
    <location>
        <position position="135"/>
    </location>
</feature>
<sequence length="135" mass="14784">MMGEPPMPRATAFIISVIKHLNSSRSSAPFPSSSNLLNISSFSCRAGGSEPNGRSNPNPLRISSHESFPSPFSSTVANHSSTKLSNLAFSFTNSIMVKLFTTAMLILMMMMVGLSRRKRVRGYSVVFFFSPMDIL</sequence>
<gene>
    <name evidence="3" type="ORF">V8G54_028855</name>
</gene>
<feature type="transmembrane region" description="Helical" evidence="2">
    <location>
        <begin position="95"/>
        <end position="114"/>
    </location>
</feature>
<accession>A0AAQ3MU44</accession>
<dbReference type="Proteomes" id="UP001374535">
    <property type="component" value="Chromosome 9"/>
</dbReference>
<evidence type="ECO:0000256" key="1">
    <source>
        <dbReference type="SAM" id="MobiDB-lite"/>
    </source>
</evidence>
<evidence type="ECO:0000313" key="4">
    <source>
        <dbReference type="Proteomes" id="UP001374535"/>
    </source>
</evidence>